<dbReference type="InterPro" id="IPR006311">
    <property type="entry name" value="TAT_signal"/>
</dbReference>
<dbReference type="Proteomes" id="UP000645555">
    <property type="component" value="Unassembled WGS sequence"/>
</dbReference>
<evidence type="ECO:0000256" key="1">
    <source>
        <dbReference type="SAM" id="MobiDB-lite"/>
    </source>
</evidence>
<sequence length="222" mass="21828">MPASPHSRPAPTGSGAVRPGTRTRIGATAVAALALAGTALVAAPTAFAAPGDNGDVKIHAETTAPTDQRNDPKVCKFHLAAFNFDTVQGVTWLIEPQPARRGGATLNGNLTLTTGAGNSELLTLPDGQYKLTWKIEGGLGAGKQKVFKVDCKAPPAGGPNGGGPNGGGPNGGGPNGGPPAGGGGLAETPGVSAIGATAAIGLIGVSGFAYVRMLRRRPDGAA</sequence>
<name>A0A918NC37_9ACTN</name>
<feature type="region of interest" description="Disordered" evidence="1">
    <location>
        <begin position="1"/>
        <end position="21"/>
    </location>
</feature>
<protein>
    <submittedName>
        <fullName evidence="4">Uncharacterized protein</fullName>
    </submittedName>
</protein>
<keyword evidence="2" id="KW-0472">Membrane</keyword>
<reference evidence="4" key="2">
    <citation type="submission" date="2020-09" db="EMBL/GenBank/DDBJ databases">
        <authorList>
            <person name="Sun Q."/>
            <person name="Ohkuma M."/>
        </authorList>
    </citation>
    <scope>NUCLEOTIDE SEQUENCE</scope>
    <source>
        <strain evidence="4">JCM 4956</strain>
    </source>
</reference>
<keyword evidence="5" id="KW-1185">Reference proteome</keyword>
<feature type="chain" id="PRO_5037915762" evidence="3">
    <location>
        <begin position="49"/>
        <end position="222"/>
    </location>
</feature>
<dbReference type="PROSITE" id="PS51318">
    <property type="entry name" value="TAT"/>
    <property type="match status" value="1"/>
</dbReference>
<organism evidence="4 5">
    <name type="scientific">Streptomyces fructofermentans</name>
    <dbReference type="NCBI Taxonomy" id="152141"/>
    <lineage>
        <taxon>Bacteria</taxon>
        <taxon>Bacillati</taxon>
        <taxon>Actinomycetota</taxon>
        <taxon>Actinomycetes</taxon>
        <taxon>Kitasatosporales</taxon>
        <taxon>Streptomycetaceae</taxon>
        <taxon>Streptomyces</taxon>
    </lineage>
</organism>
<comment type="caution">
    <text evidence="4">The sequence shown here is derived from an EMBL/GenBank/DDBJ whole genome shotgun (WGS) entry which is preliminary data.</text>
</comment>
<evidence type="ECO:0000313" key="4">
    <source>
        <dbReference type="EMBL" id="GGX56855.1"/>
    </source>
</evidence>
<gene>
    <name evidence="4" type="ORF">GCM10010515_25440</name>
</gene>
<keyword evidence="3" id="KW-0732">Signal</keyword>
<feature type="compositionally biased region" description="Gly residues" evidence="1">
    <location>
        <begin position="158"/>
        <end position="184"/>
    </location>
</feature>
<evidence type="ECO:0000256" key="2">
    <source>
        <dbReference type="SAM" id="Phobius"/>
    </source>
</evidence>
<dbReference type="AlphaFoldDB" id="A0A918NC37"/>
<evidence type="ECO:0000256" key="3">
    <source>
        <dbReference type="SAM" id="SignalP"/>
    </source>
</evidence>
<feature type="transmembrane region" description="Helical" evidence="2">
    <location>
        <begin position="191"/>
        <end position="211"/>
    </location>
</feature>
<accession>A0A918NC37</accession>
<feature type="region of interest" description="Disordered" evidence="1">
    <location>
        <begin position="150"/>
        <end position="184"/>
    </location>
</feature>
<feature type="signal peptide" evidence="3">
    <location>
        <begin position="1"/>
        <end position="48"/>
    </location>
</feature>
<dbReference type="EMBL" id="BMWD01000007">
    <property type="protein sequence ID" value="GGX56855.1"/>
    <property type="molecule type" value="Genomic_DNA"/>
</dbReference>
<keyword evidence="2" id="KW-0812">Transmembrane</keyword>
<proteinExistence type="predicted"/>
<reference evidence="4" key="1">
    <citation type="journal article" date="2014" name="Int. J. Syst. Evol. Microbiol.">
        <title>Complete genome sequence of Corynebacterium casei LMG S-19264T (=DSM 44701T), isolated from a smear-ripened cheese.</title>
        <authorList>
            <consortium name="US DOE Joint Genome Institute (JGI-PGF)"/>
            <person name="Walter F."/>
            <person name="Albersmeier A."/>
            <person name="Kalinowski J."/>
            <person name="Ruckert C."/>
        </authorList>
    </citation>
    <scope>NUCLEOTIDE SEQUENCE</scope>
    <source>
        <strain evidence="4">JCM 4956</strain>
    </source>
</reference>
<evidence type="ECO:0000313" key="5">
    <source>
        <dbReference type="Proteomes" id="UP000645555"/>
    </source>
</evidence>
<dbReference type="RefSeq" id="WP_229916145.1">
    <property type="nucleotide sequence ID" value="NZ_BMWD01000007.1"/>
</dbReference>
<keyword evidence="2" id="KW-1133">Transmembrane helix</keyword>